<keyword evidence="2" id="KW-0813">Transport</keyword>
<comment type="subcellular location">
    <subcellularLocation>
        <location evidence="1">Membrane</location>
        <topology evidence="1">Single-pass membrane protein</topology>
    </subcellularLocation>
</comment>
<evidence type="ECO:0000256" key="7">
    <source>
        <dbReference type="ARBA" id="ARBA00023136"/>
    </source>
</evidence>
<dbReference type="InterPro" id="IPR003369">
    <property type="entry name" value="TatA/B/E"/>
</dbReference>
<evidence type="ECO:0000256" key="3">
    <source>
        <dbReference type="ARBA" id="ARBA00022692"/>
    </source>
</evidence>
<dbReference type="EMBL" id="PFSK01000010">
    <property type="protein sequence ID" value="PJC23118.1"/>
    <property type="molecule type" value="Genomic_DNA"/>
</dbReference>
<keyword evidence="4" id="KW-0653">Protein transport</keyword>
<keyword evidence="5" id="KW-1133">Transmembrane helix</keyword>
<accession>A0A2M8EK83</accession>
<reference evidence="9" key="1">
    <citation type="submission" date="2017-09" db="EMBL/GenBank/DDBJ databases">
        <title>Depth-based differentiation of microbial function through sediment-hosted aquifers and enrichment of novel symbionts in the deep terrestrial subsurface.</title>
        <authorList>
            <person name="Probst A.J."/>
            <person name="Ladd B."/>
            <person name="Jarett J.K."/>
            <person name="Geller-Mcgrath D.E."/>
            <person name="Sieber C.M.K."/>
            <person name="Emerson J.B."/>
            <person name="Anantharaman K."/>
            <person name="Thomas B.C."/>
            <person name="Malmstrom R."/>
            <person name="Stieglmeier M."/>
            <person name="Klingl A."/>
            <person name="Woyke T."/>
            <person name="Ryan C.M."/>
            <person name="Banfield J.F."/>
        </authorList>
    </citation>
    <scope>NUCLEOTIDE SEQUENCE [LARGE SCALE GENOMIC DNA]</scope>
</reference>
<comment type="caution">
    <text evidence="8">The sequence shown here is derived from an EMBL/GenBank/DDBJ whole genome shotgun (WGS) entry which is preliminary data.</text>
</comment>
<keyword evidence="6" id="KW-0811">Translocation</keyword>
<keyword evidence="7" id="KW-0472">Membrane</keyword>
<keyword evidence="3" id="KW-0812">Transmembrane</keyword>
<protein>
    <recommendedName>
        <fullName evidence="10">Twin-arginine translocase TatA/TatE family subunit</fullName>
    </recommendedName>
</protein>
<evidence type="ECO:0000256" key="4">
    <source>
        <dbReference type="ARBA" id="ARBA00022927"/>
    </source>
</evidence>
<sequence>MLTVFFGTRKLPEFIKGVAEGVKEFKRAAGEKE</sequence>
<evidence type="ECO:0000256" key="2">
    <source>
        <dbReference type="ARBA" id="ARBA00022448"/>
    </source>
</evidence>
<proteinExistence type="predicted"/>
<evidence type="ECO:0000256" key="5">
    <source>
        <dbReference type="ARBA" id="ARBA00022989"/>
    </source>
</evidence>
<evidence type="ECO:0000313" key="9">
    <source>
        <dbReference type="Proteomes" id="UP000228781"/>
    </source>
</evidence>
<evidence type="ECO:0008006" key="10">
    <source>
        <dbReference type="Google" id="ProtNLM"/>
    </source>
</evidence>
<dbReference type="Pfam" id="PF02416">
    <property type="entry name" value="TatA_B_E"/>
    <property type="match status" value="1"/>
</dbReference>
<dbReference type="AlphaFoldDB" id="A0A2M8EK83"/>
<name>A0A2M8EK83_UNCKA</name>
<evidence type="ECO:0000256" key="1">
    <source>
        <dbReference type="ARBA" id="ARBA00004167"/>
    </source>
</evidence>
<dbReference type="Proteomes" id="UP000228781">
    <property type="component" value="Unassembled WGS sequence"/>
</dbReference>
<evidence type="ECO:0000256" key="6">
    <source>
        <dbReference type="ARBA" id="ARBA00023010"/>
    </source>
</evidence>
<dbReference type="Gene3D" id="1.20.5.3310">
    <property type="match status" value="1"/>
</dbReference>
<gene>
    <name evidence="8" type="ORF">CO059_00725</name>
</gene>
<evidence type="ECO:0000313" key="8">
    <source>
        <dbReference type="EMBL" id="PJC23118.1"/>
    </source>
</evidence>
<organism evidence="8 9">
    <name type="scientific">candidate division WWE3 bacterium CG_4_9_14_0_2_um_filter_48_10</name>
    <dbReference type="NCBI Taxonomy" id="1975078"/>
    <lineage>
        <taxon>Bacteria</taxon>
        <taxon>Katanobacteria</taxon>
    </lineage>
</organism>